<sequence>MGNCISRKVLKYSCLQYSLRMFKLKLNNKEEEIFERITFTAELIGEAVKILQNEVDHVRKGEYDQVPADLIKIKSIHERAGMLREEILSTLYGEAFLPDFKESMVMLAQALFNTLSSVKDAARALGSRKVDAKCITILSDMLITYLALVNEASFKIHELTRHLGSDVEVSLKLSREIQAMEREGDDIKDTLLQRLYEIEKQIDIISILQMKDVIIFIDDILDSLEDATLSVEIFYATLKS</sequence>
<name>A0A157T465_SACSO</name>
<dbReference type="Gene3D" id="1.20.58.220">
    <property type="entry name" value="Phosphate transport system protein phou homolog 2, domain 2"/>
    <property type="match status" value="1"/>
</dbReference>
<dbReference type="InterPro" id="IPR018445">
    <property type="entry name" value="Put_Phosphate_transp_reg"/>
</dbReference>
<dbReference type="PATRIC" id="fig|2287.9.peg.2709"/>
<dbReference type="Proteomes" id="UP000076770">
    <property type="component" value="Chromosome i"/>
</dbReference>
<dbReference type="AlphaFoldDB" id="A0A157T465"/>
<gene>
    <name evidence="2" type="ORF">SSOP1_2581</name>
</gene>
<evidence type="ECO:0000313" key="3">
    <source>
        <dbReference type="Proteomes" id="UP000076770"/>
    </source>
</evidence>
<dbReference type="InterPro" id="IPR002727">
    <property type="entry name" value="DUF47"/>
</dbReference>
<organism evidence="2 3">
    <name type="scientific">Saccharolobus solfataricus</name>
    <name type="common">Sulfolobus solfataricus</name>
    <dbReference type="NCBI Taxonomy" id="2287"/>
    <lineage>
        <taxon>Archaea</taxon>
        <taxon>Thermoproteota</taxon>
        <taxon>Thermoprotei</taxon>
        <taxon>Sulfolobales</taxon>
        <taxon>Sulfolobaceae</taxon>
        <taxon>Saccharolobus</taxon>
    </lineage>
</organism>
<dbReference type="PANTHER" id="PTHR36536:SF3">
    <property type="entry name" value="UPF0111 PROTEIN HI_1603"/>
    <property type="match status" value="1"/>
</dbReference>
<dbReference type="InterPro" id="IPR038078">
    <property type="entry name" value="PhoU-like_sf"/>
</dbReference>
<protein>
    <submittedName>
        <fullName evidence="2">Phosphate transport regulator</fullName>
    </submittedName>
</protein>
<dbReference type="Pfam" id="PF01865">
    <property type="entry name" value="PhoU_div"/>
    <property type="match status" value="1"/>
</dbReference>
<dbReference type="EMBL" id="LT549890">
    <property type="protein sequence ID" value="SAI86135.1"/>
    <property type="molecule type" value="Genomic_DNA"/>
</dbReference>
<proteinExistence type="inferred from homology"/>
<reference evidence="3" key="1">
    <citation type="submission" date="2016-04" db="EMBL/GenBank/DDBJ databases">
        <authorList>
            <person name="Shah S.A."/>
            <person name="Garrett R.A."/>
        </authorList>
    </citation>
    <scope>NUCLEOTIDE SEQUENCE [LARGE SCALE GENOMIC DNA]</scope>
    <source>
        <strain evidence="3">ATCC 35091 / DSM 1616 / JCM 8930 / NBRC 15331 / P1</strain>
    </source>
</reference>
<dbReference type="PANTHER" id="PTHR36536">
    <property type="entry name" value="UPF0111 PROTEIN HI_1603"/>
    <property type="match status" value="1"/>
</dbReference>
<accession>A0A157T465</accession>
<evidence type="ECO:0000256" key="1">
    <source>
        <dbReference type="ARBA" id="ARBA00008591"/>
    </source>
</evidence>
<evidence type="ECO:0000313" key="2">
    <source>
        <dbReference type="EMBL" id="SAI86135.1"/>
    </source>
</evidence>
<comment type="similarity">
    <text evidence="1">Belongs to the UPF0111 family.</text>
</comment>